<name>A0A382QCF5_9ZZZZ</name>
<dbReference type="EMBL" id="UINC01113486">
    <property type="protein sequence ID" value="SVC83126.1"/>
    <property type="molecule type" value="Genomic_DNA"/>
</dbReference>
<feature type="compositionally biased region" description="Basic and acidic residues" evidence="1">
    <location>
        <begin position="22"/>
        <end position="36"/>
    </location>
</feature>
<feature type="non-terminal residue" evidence="2">
    <location>
        <position position="36"/>
    </location>
</feature>
<sequence length="36" mass="4259">MAFELNAKGKYRKLTPSYQGSRYRDGRPKVDKDLLR</sequence>
<protein>
    <submittedName>
        <fullName evidence="2">Uncharacterized protein</fullName>
    </submittedName>
</protein>
<gene>
    <name evidence="2" type="ORF">METZ01_LOCUS335980</name>
</gene>
<evidence type="ECO:0000313" key="2">
    <source>
        <dbReference type="EMBL" id="SVC83126.1"/>
    </source>
</evidence>
<dbReference type="AlphaFoldDB" id="A0A382QCF5"/>
<feature type="region of interest" description="Disordered" evidence="1">
    <location>
        <begin position="14"/>
        <end position="36"/>
    </location>
</feature>
<accession>A0A382QCF5</accession>
<reference evidence="2" key="1">
    <citation type="submission" date="2018-05" db="EMBL/GenBank/DDBJ databases">
        <authorList>
            <person name="Lanie J.A."/>
            <person name="Ng W.-L."/>
            <person name="Kazmierczak K.M."/>
            <person name="Andrzejewski T.M."/>
            <person name="Davidsen T.M."/>
            <person name="Wayne K.J."/>
            <person name="Tettelin H."/>
            <person name="Glass J.I."/>
            <person name="Rusch D."/>
            <person name="Podicherti R."/>
            <person name="Tsui H.-C.T."/>
            <person name="Winkler M.E."/>
        </authorList>
    </citation>
    <scope>NUCLEOTIDE SEQUENCE</scope>
</reference>
<evidence type="ECO:0000256" key="1">
    <source>
        <dbReference type="SAM" id="MobiDB-lite"/>
    </source>
</evidence>
<proteinExistence type="predicted"/>
<organism evidence="2">
    <name type="scientific">marine metagenome</name>
    <dbReference type="NCBI Taxonomy" id="408172"/>
    <lineage>
        <taxon>unclassified sequences</taxon>
        <taxon>metagenomes</taxon>
        <taxon>ecological metagenomes</taxon>
    </lineage>
</organism>